<sequence>MVRNNAFWHWAKRLLHTQAFRMLLVFVFFYAVSATALVAFTWWNAQRALDAQTDDTIEAEVGGLRETYQRLGVIGLSDVITSRVAQHGSGIYYLRSSNGAVLAGNLLELPDAARSDGRFFEFDYQRSQQDETVTRTARGEAFTVPGGFILLVARDISDQKLSRKKFLTSIPWSVGLMLLFGIGGGILMSRNFLRRLDVITRTSSEIVAGDFSRRVPITEAHDEMDSLAENLNTMLERTERLMKGMREVVDSVAHDLRTPLNRLRLRLEEMQRKLDPESPQHEDIENALAETDRLIGTFNALLLIAQADSGIIRDSMGPVDLSVIVADVADLYLPLAEEKEITLEVLPSGVLTVEGNRSLVSQALANLIDNAIKYSGPGDRITVSVSETPLSIDMTVADTGPGIPEDERARVLERFVRLEKSRNSPGTGLGLSLVSAVARMHDASLILADTTPGATPPGLKAVLSFPRALGRKPNMVERAF</sequence>
<evidence type="ECO:0000256" key="2">
    <source>
        <dbReference type="ARBA" id="ARBA00004370"/>
    </source>
</evidence>
<evidence type="ECO:0000256" key="11">
    <source>
        <dbReference type="SAM" id="Coils"/>
    </source>
</evidence>
<keyword evidence="11" id="KW-0175">Coiled coil</keyword>
<dbReference type="PRINTS" id="PR00344">
    <property type="entry name" value="BCTRLSENSOR"/>
</dbReference>
<keyword evidence="8 12" id="KW-1133">Transmembrane helix</keyword>
<dbReference type="Pfam" id="PF00672">
    <property type="entry name" value="HAMP"/>
    <property type="match status" value="1"/>
</dbReference>
<dbReference type="Pfam" id="PF02518">
    <property type="entry name" value="HATPase_c"/>
    <property type="match status" value="1"/>
</dbReference>
<dbReference type="InterPro" id="IPR036097">
    <property type="entry name" value="HisK_dim/P_sf"/>
</dbReference>
<dbReference type="InterPro" id="IPR003660">
    <property type="entry name" value="HAMP_dom"/>
</dbReference>
<dbReference type="GO" id="GO:0005886">
    <property type="term" value="C:plasma membrane"/>
    <property type="evidence" value="ECO:0007669"/>
    <property type="project" value="TreeGrafter"/>
</dbReference>
<dbReference type="Proteomes" id="UP000570514">
    <property type="component" value="Unassembled WGS sequence"/>
</dbReference>
<keyword evidence="7" id="KW-0418">Kinase</keyword>
<feature type="transmembrane region" description="Helical" evidence="12">
    <location>
        <begin position="20"/>
        <end position="43"/>
    </location>
</feature>
<evidence type="ECO:0000256" key="9">
    <source>
        <dbReference type="ARBA" id="ARBA00023012"/>
    </source>
</evidence>
<proteinExistence type="predicted"/>
<dbReference type="SUPFAM" id="SSF47384">
    <property type="entry name" value="Homodimeric domain of signal transducing histidine kinase"/>
    <property type="match status" value="1"/>
</dbReference>
<evidence type="ECO:0000256" key="4">
    <source>
        <dbReference type="ARBA" id="ARBA00022553"/>
    </source>
</evidence>
<dbReference type="Gene3D" id="1.10.287.130">
    <property type="match status" value="1"/>
</dbReference>
<dbReference type="CDD" id="cd00075">
    <property type="entry name" value="HATPase"/>
    <property type="match status" value="1"/>
</dbReference>
<protein>
    <recommendedName>
        <fullName evidence="3">histidine kinase</fullName>
        <ecNumber evidence="3">2.7.13.3</ecNumber>
    </recommendedName>
</protein>
<gene>
    <name evidence="15" type="ORF">FHS83_000929</name>
</gene>
<keyword evidence="16" id="KW-1185">Reference proteome</keyword>
<evidence type="ECO:0000256" key="8">
    <source>
        <dbReference type="ARBA" id="ARBA00022989"/>
    </source>
</evidence>
<dbReference type="Pfam" id="PF00512">
    <property type="entry name" value="HisKA"/>
    <property type="match status" value="1"/>
</dbReference>
<dbReference type="CDD" id="cd00082">
    <property type="entry name" value="HisKA"/>
    <property type="match status" value="1"/>
</dbReference>
<evidence type="ECO:0000256" key="5">
    <source>
        <dbReference type="ARBA" id="ARBA00022679"/>
    </source>
</evidence>
<organism evidence="15 16">
    <name type="scientific">Rhizomicrobium palustre</name>
    <dbReference type="NCBI Taxonomy" id="189966"/>
    <lineage>
        <taxon>Bacteria</taxon>
        <taxon>Pseudomonadati</taxon>
        <taxon>Pseudomonadota</taxon>
        <taxon>Alphaproteobacteria</taxon>
        <taxon>Micropepsales</taxon>
        <taxon>Micropepsaceae</taxon>
        <taxon>Rhizomicrobium</taxon>
    </lineage>
</organism>
<feature type="coiled-coil region" evidence="11">
    <location>
        <begin position="217"/>
        <end position="248"/>
    </location>
</feature>
<evidence type="ECO:0000313" key="15">
    <source>
        <dbReference type="EMBL" id="NIK87611.1"/>
    </source>
</evidence>
<feature type="transmembrane region" description="Helical" evidence="12">
    <location>
        <begin position="166"/>
        <end position="188"/>
    </location>
</feature>
<dbReference type="SMART" id="SM00388">
    <property type="entry name" value="HisKA"/>
    <property type="match status" value="1"/>
</dbReference>
<accession>A0A846MWT6</accession>
<dbReference type="SMART" id="SM00387">
    <property type="entry name" value="HATPase_c"/>
    <property type="match status" value="1"/>
</dbReference>
<dbReference type="InterPro" id="IPR005467">
    <property type="entry name" value="His_kinase_dom"/>
</dbReference>
<reference evidence="15 16" key="1">
    <citation type="submission" date="2020-03" db="EMBL/GenBank/DDBJ databases">
        <title>Genomic Encyclopedia of Type Strains, Phase IV (KMG-IV): sequencing the most valuable type-strain genomes for metagenomic binning, comparative biology and taxonomic classification.</title>
        <authorList>
            <person name="Goeker M."/>
        </authorList>
    </citation>
    <scope>NUCLEOTIDE SEQUENCE [LARGE SCALE GENOMIC DNA]</scope>
    <source>
        <strain evidence="15 16">DSM 19867</strain>
    </source>
</reference>
<evidence type="ECO:0000256" key="3">
    <source>
        <dbReference type="ARBA" id="ARBA00012438"/>
    </source>
</evidence>
<dbReference type="InterPro" id="IPR036890">
    <property type="entry name" value="HATPase_C_sf"/>
</dbReference>
<keyword evidence="9" id="KW-0902">Two-component regulatory system</keyword>
<dbReference type="CDD" id="cd06225">
    <property type="entry name" value="HAMP"/>
    <property type="match status" value="1"/>
</dbReference>
<name>A0A846MWT6_9PROT</name>
<dbReference type="PROSITE" id="PS50885">
    <property type="entry name" value="HAMP"/>
    <property type="match status" value="1"/>
</dbReference>
<dbReference type="AlphaFoldDB" id="A0A846MWT6"/>
<feature type="domain" description="Histidine kinase" evidence="13">
    <location>
        <begin position="251"/>
        <end position="469"/>
    </location>
</feature>
<dbReference type="Gene3D" id="3.30.565.10">
    <property type="entry name" value="Histidine kinase-like ATPase, C-terminal domain"/>
    <property type="match status" value="1"/>
</dbReference>
<dbReference type="GO" id="GO:0000155">
    <property type="term" value="F:phosphorelay sensor kinase activity"/>
    <property type="evidence" value="ECO:0007669"/>
    <property type="project" value="InterPro"/>
</dbReference>
<comment type="catalytic activity">
    <reaction evidence="1">
        <text>ATP + protein L-histidine = ADP + protein N-phospho-L-histidine.</text>
        <dbReference type="EC" id="2.7.13.3"/>
    </reaction>
</comment>
<dbReference type="PANTHER" id="PTHR45436:SF8">
    <property type="entry name" value="HISTIDINE KINASE"/>
    <property type="match status" value="1"/>
</dbReference>
<dbReference type="PANTHER" id="PTHR45436">
    <property type="entry name" value="SENSOR HISTIDINE KINASE YKOH"/>
    <property type="match status" value="1"/>
</dbReference>
<dbReference type="Gene3D" id="6.10.340.10">
    <property type="match status" value="1"/>
</dbReference>
<dbReference type="RefSeq" id="WP_167081380.1">
    <property type="nucleotide sequence ID" value="NZ_BAAADC010000001.1"/>
</dbReference>
<keyword evidence="6 12" id="KW-0812">Transmembrane</keyword>
<keyword evidence="5" id="KW-0808">Transferase</keyword>
<evidence type="ECO:0000259" key="13">
    <source>
        <dbReference type="PROSITE" id="PS50109"/>
    </source>
</evidence>
<dbReference type="EMBL" id="JAASRM010000001">
    <property type="protein sequence ID" value="NIK87611.1"/>
    <property type="molecule type" value="Genomic_DNA"/>
</dbReference>
<dbReference type="InterPro" id="IPR050428">
    <property type="entry name" value="TCS_sensor_his_kinase"/>
</dbReference>
<comment type="subcellular location">
    <subcellularLocation>
        <location evidence="2">Membrane</location>
    </subcellularLocation>
</comment>
<comment type="caution">
    <text evidence="15">The sequence shown here is derived from an EMBL/GenBank/DDBJ whole genome shotgun (WGS) entry which is preliminary data.</text>
</comment>
<evidence type="ECO:0000256" key="10">
    <source>
        <dbReference type="ARBA" id="ARBA00023136"/>
    </source>
</evidence>
<keyword evidence="4" id="KW-0597">Phosphoprotein</keyword>
<keyword evidence="10 12" id="KW-0472">Membrane</keyword>
<evidence type="ECO:0000256" key="6">
    <source>
        <dbReference type="ARBA" id="ARBA00022692"/>
    </source>
</evidence>
<dbReference type="EC" id="2.7.13.3" evidence="3"/>
<dbReference type="InterPro" id="IPR003594">
    <property type="entry name" value="HATPase_dom"/>
</dbReference>
<evidence type="ECO:0000256" key="1">
    <source>
        <dbReference type="ARBA" id="ARBA00000085"/>
    </source>
</evidence>
<evidence type="ECO:0000256" key="7">
    <source>
        <dbReference type="ARBA" id="ARBA00022777"/>
    </source>
</evidence>
<dbReference type="SUPFAM" id="SSF158472">
    <property type="entry name" value="HAMP domain-like"/>
    <property type="match status" value="1"/>
</dbReference>
<dbReference type="InterPro" id="IPR003661">
    <property type="entry name" value="HisK_dim/P_dom"/>
</dbReference>
<dbReference type="InterPro" id="IPR004358">
    <property type="entry name" value="Sig_transdc_His_kin-like_C"/>
</dbReference>
<dbReference type="SMART" id="SM00304">
    <property type="entry name" value="HAMP"/>
    <property type="match status" value="1"/>
</dbReference>
<evidence type="ECO:0000313" key="16">
    <source>
        <dbReference type="Proteomes" id="UP000570514"/>
    </source>
</evidence>
<dbReference type="PROSITE" id="PS50109">
    <property type="entry name" value="HIS_KIN"/>
    <property type="match status" value="1"/>
</dbReference>
<evidence type="ECO:0000256" key="12">
    <source>
        <dbReference type="SAM" id="Phobius"/>
    </source>
</evidence>
<dbReference type="SUPFAM" id="SSF55874">
    <property type="entry name" value="ATPase domain of HSP90 chaperone/DNA topoisomerase II/histidine kinase"/>
    <property type="match status" value="1"/>
</dbReference>
<feature type="domain" description="HAMP" evidence="14">
    <location>
        <begin position="190"/>
        <end position="243"/>
    </location>
</feature>
<evidence type="ECO:0000259" key="14">
    <source>
        <dbReference type="PROSITE" id="PS50885"/>
    </source>
</evidence>